<organism evidence="1 2">
    <name type="scientific">Arthrobacter phage Tank</name>
    <dbReference type="NCBI Taxonomy" id="1772319"/>
    <lineage>
        <taxon>Viruses</taxon>
        <taxon>Duplodnaviria</taxon>
        <taxon>Heunggongvirae</taxon>
        <taxon>Uroviricota</taxon>
        <taxon>Caudoviricetes</taxon>
        <taxon>Tankvirus</taxon>
        <taxon>Tankvirus tank</taxon>
    </lineage>
</organism>
<name>A0A0U4IYL0_9CAUD</name>
<sequence>MTFAIETTAAVNGVEYRLEVATIEATELGENDHGMIDAGLRLRMRSTGIVFGGYRLDHPTDNGPEGTAWGLQYLMEIMKVVGVDRWEKLVGRQVYFMEPADRGWDVGIASLDGTRYFIPKAHLDKWEADHSF</sequence>
<gene>
    <name evidence="1" type="primary">80</name>
    <name evidence="1" type="ORF">TANK_80</name>
</gene>
<evidence type="ECO:0000313" key="2">
    <source>
        <dbReference type="Proteomes" id="UP000224284"/>
    </source>
</evidence>
<dbReference type="KEGG" id="vg:40079995"/>
<keyword evidence="2" id="KW-1185">Reference proteome</keyword>
<dbReference type="EMBL" id="KU160669">
    <property type="protein sequence ID" value="ALY10615.1"/>
    <property type="molecule type" value="Genomic_DNA"/>
</dbReference>
<reference evidence="1 2" key="1">
    <citation type="submission" date="2015-11" db="EMBL/GenBank/DDBJ databases">
        <authorList>
            <person name="Menninger J.E."/>
            <person name="Lamey M.E."/>
            <person name="Lindemann J.M."/>
            <person name="Martynyuk T."/>
            <person name="Mele F.E."/>
            <person name="Nabua C.T."/>
            <person name="Napoli C.K."/>
            <person name="Santiago L.M."/>
            <person name="Sweetman A.T."/>
            <person name="Weinstein J.L."/>
            <person name="Barrett N.A."/>
            <person name="Buerkert T.R."/>
            <person name="Cautela J.A."/>
            <person name="Egan M.S."/>
            <person name="Erb J.E."/>
            <person name="Garrigan K.E."/>
            <person name="Hagan D.J."/>
            <person name="Hartwell M.C."/>
            <person name="Hyduchak K.M."/>
            <person name="Jacob A.E."/>
            <person name="DeNigris D.M."/>
            <person name="London S.C."/>
            <person name="King-Smith C."/>
            <person name="Lee-Soety J.Y."/>
            <person name="Bradley K.W."/>
            <person name="Asai D.J."/>
            <person name="Bowman C.A."/>
            <person name="Russell D.A."/>
            <person name="Pope W.H."/>
            <person name="Jacobs-Sera D."/>
            <person name="Hendrix R.W."/>
            <person name="Hatfull G.F."/>
        </authorList>
    </citation>
    <scope>NUCLEOTIDE SEQUENCE [LARGE SCALE GENOMIC DNA]</scope>
</reference>
<dbReference type="RefSeq" id="YP_009604105.1">
    <property type="nucleotide sequence ID" value="NC_041961.1"/>
</dbReference>
<accession>A0A0U4IYL0</accession>
<dbReference type="Proteomes" id="UP000224284">
    <property type="component" value="Segment"/>
</dbReference>
<evidence type="ECO:0000313" key="1">
    <source>
        <dbReference type="EMBL" id="ALY10615.1"/>
    </source>
</evidence>
<proteinExistence type="predicted"/>
<protein>
    <submittedName>
        <fullName evidence="1">Uncharacterized protein</fullName>
    </submittedName>
</protein>
<dbReference type="GeneID" id="40079995"/>